<proteinExistence type="predicted"/>
<evidence type="ECO:0000313" key="2">
    <source>
        <dbReference type="EMBL" id="KAK4241039.1"/>
    </source>
</evidence>
<organism evidence="2 3">
    <name type="scientific">Achaetomium macrosporum</name>
    <dbReference type="NCBI Taxonomy" id="79813"/>
    <lineage>
        <taxon>Eukaryota</taxon>
        <taxon>Fungi</taxon>
        <taxon>Dikarya</taxon>
        <taxon>Ascomycota</taxon>
        <taxon>Pezizomycotina</taxon>
        <taxon>Sordariomycetes</taxon>
        <taxon>Sordariomycetidae</taxon>
        <taxon>Sordariales</taxon>
        <taxon>Chaetomiaceae</taxon>
        <taxon>Achaetomium</taxon>
    </lineage>
</organism>
<dbReference type="EMBL" id="MU860028">
    <property type="protein sequence ID" value="KAK4241039.1"/>
    <property type="molecule type" value="Genomic_DNA"/>
</dbReference>
<comment type="caution">
    <text evidence="2">The sequence shown here is derived from an EMBL/GenBank/DDBJ whole genome shotgun (WGS) entry which is preliminary data.</text>
</comment>
<name>A0AAN7HHS4_9PEZI</name>
<reference evidence="2" key="1">
    <citation type="journal article" date="2023" name="Mol. Phylogenet. Evol.">
        <title>Genome-scale phylogeny and comparative genomics of the fungal order Sordariales.</title>
        <authorList>
            <person name="Hensen N."/>
            <person name="Bonometti L."/>
            <person name="Westerberg I."/>
            <person name="Brannstrom I.O."/>
            <person name="Guillou S."/>
            <person name="Cros-Aarteil S."/>
            <person name="Calhoun S."/>
            <person name="Haridas S."/>
            <person name="Kuo A."/>
            <person name="Mondo S."/>
            <person name="Pangilinan J."/>
            <person name="Riley R."/>
            <person name="LaButti K."/>
            <person name="Andreopoulos B."/>
            <person name="Lipzen A."/>
            <person name="Chen C."/>
            <person name="Yan M."/>
            <person name="Daum C."/>
            <person name="Ng V."/>
            <person name="Clum A."/>
            <person name="Steindorff A."/>
            <person name="Ohm R.A."/>
            <person name="Martin F."/>
            <person name="Silar P."/>
            <person name="Natvig D.O."/>
            <person name="Lalanne C."/>
            <person name="Gautier V."/>
            <person name="Ament-Velasquez S.L."/>
            <person name="Kruys A."/>
            <person name="Hutchinson M.I."/>
            <person name="Powell A.J."/>
            <person name="Barry K."/>
            <person name="Miller A.N."/>
            <person name="Grigoriev I.V."/>
            <person name="Debuchy R."/>
            <person name="Gladieux P."/>
            <person name="Hiltunen Thoren M."/>
            <person name="Johannesson H."/>
        </authorList>
    </citation>
    <scope>NUCLEOTIDE SEQUENCE</scope>
    <source>
        <strain evidence="2">CBS 532.94</strain>
    </source>
</reference>
<keyword evidence="3" id="KW-1185">Reference proteome</keyword>
<feature type="compositionally biased region" description="Polar residues" evidence="1">
    <location>
        <begin position="90"/>
        <end position="100"/>
    </location>
</feature>
<evidence type="ECO:0000256" key="1">
    <source>
        <dbReference type="SAM" id="MobiDB-lite"/>
    </source>
</evidence>
<feature type="region of interest" description="Disordered" evidence="1">
    <location>
        <begin position="84"/>
        <end position="116"/>
    </location>
</feature>
<accession>A0AAN7HHS4</accession>
<gene>
    <name evidence="2" type="ORF">C8A03DRAFT_12643</name>
</gene>
<protein>
    <submittedName>
        <fullName evidence="2">Uncharacterized protein</fullName>
    </submittedName>
</protein>
<evidence type="ECO:0000313" key="3">
    <source>
        <dbReference type="Proteomes" id="UP001303760"/>
    </source>
</evidence>
<reference evidence="2" key="2">
    <citation type="submission" date="2023-05" db="EMBL/GenBank/DDBJ databases">
        <authorList>
            <consortium name="Lawrence Berkeley National Laboratory"/>
            <person name="Steindorff A."/>
            <person name="Hensen N."/>
            <person name="Bonometti L."/>
            <person name="Westerberg I."/>
            <person name="Brannstrom I.O."/>
            <person name="Guillou S."/>
            <person name="Cros-Aarteil S."/>
            <person name="Calhoun S."/>
            <person name="Haridas S."/>
            <person name="Kuo A."/>
            <person name="Mondo S."/>
            <person name="Pangilinan J."/>
            <person name="Riley R."/>
            <person name="Labutti K."/>
            <person name="Andreopoulos B."/>
            <person name="Lipzen A."/>
            <person name="Chen C."/>
            <person name="Yanf M."/>
            <person name="Daum C."/>
            <person name="Ng V."/>
            <person name="Clum A."/>
            <person name="Ohm R."/>
            <person name="Martin F."/>
            <person name="Silar P."/>
            <person name="Natvig D."/>
            <person name="Lalanne C."/>
            <person name="Gautier V."/>
            <person name="Ament-Velasquez S.L."/>
            <person name="Kruys A."/>
            <person name="Hutchinson M.I."/>
            <person name="Powell A.J."/>
            <person name="Barry K."/>
            <person name="Miller A.N."/>
            <person name="Grigoriev I.V."/>
            <person name="Debuchy R."/>
            <person name="Gladieux P."/>
            <person name="Thoren M.H."/>
            <person name="Johannesson H."/>
        </authorList>
    </citation>
    <scope>NUCLEOTIDE SEQUENCE</scope>
    <source>
        <strain evidence="2">CBS 532.94</strain>
    </source>
</reference>
<sequence>MRRAERCCAPYLKTKDHTPISVEETHMEPMPKHAPESLEGVRFCDAAEERGPFIRPVPLQNRHEQDRQKIVRPGEQQVCVPDSLERHQHSQGQISLSQGRQGPLPACLDQSPGGSGGVRVVLW</sequence>
<dbReference type="AlphaFoldDB" id="A0AAN7HHS4"/>
<dbReference type="Proteomes" id="UP001303760">
    <property type="component" value="Unassembled WGS sequence"/>
</dbReference>